<dbReference type="CDD" id="cd00464">
    <property type="entry name" value="SK"/>
    <property type="match status" value="1"/>
</dbReference>
<feature type="binding site" evidence="11">
    <location>
        <position position="41"/>
    </location>
    <ligand>
        <name>Mg(2+)</name>
        <dbReference type="ChEBI" id="CHEBI:18420"/>
    </ligand>
</feature>
<keyword evidence="8 11" id="KW-0067">ATP-binding</keyword>
<comment type="cofactor">
    <cofactor evidence="11">
        <name>Mg(2+)</name>
        <dbReference type="ChEBI" id="CHEBI:18420"/>
    </cofactor>
    <text evidence="11">Binds 1 Mg(2+) ion per subunit.</text>
</comment>
<dbReference type="Gene3D" id="3.40.50.300">
    <property type="entry name" value="P-loop containing nucleotide triphosphate hydrolases"/>
    <property type="match status" value="1"/>
</dbReference>
<evidence type="ECO:0000256" key="7">
    <source>
        <dbReference type="ARBA" id="ARBA00022777"/>
    </source>
</evidence>
<dbReference type="InterPro" id="IPR000623">
    <property type="entry name" value="Shikimate_kinase/TSH1"/>
</dbReference>
<dbReference type="EC" id="2.7.1.71" evidence="3 11"/>
<dbReference type="EMBL" id="JBHTJV010000002">
    <property type="protein sequence ID" value="MFD0915044.1"/>
    <property type="molecule type" value="Genomic_DNA"/>
</dbReference>
<evidence type="ECO:0000256" key="1">
    <source>
        <dbReference type="ARBA" id="ARBA00004842"/>
    </source>
</evidence>
<comment type="pathway">
    <text evidence="1 11">Metabolic intermediate biosynthesis; chorismate biosynthesis; chorismate from D-erythrose 4-phosphate and phosphoenolpyruvate: step 5/7.</text>
</comment>
<evidence type="ECO:0000313" key="13">
    <source>
        <dbReference type="Proteomes" id="UP001597101"/>
    </source>
</evidence>
<evidence type="ECO:0000256" key="3">
    <source>
        <dbReference type="ARBA" id="ARBA00012154"/>
    </source>
</evidence>
<keyword evidence="6 11" id="KW-0547">Nucleotide-binding</keyword>
<keyword evidence="13" id="KW-1185">Reference proteome</keyword>
<dbReference type="GO" id="GO:0004765">
    <property type="term" value="F:shikimate kinase activity"/>
    <property type="evidence" value="ECO:0007669"/>
    <property type="project" value="UniProtKB-EC"/>
</dbReference>
<keyword evidence="11" id="KW-0963">Cytoplasm</keyword>
<reference evidence="13" key="1">
    <citation type="journal article" date="2019" name="Int. J. Syst. Evol. Microbiol.">
        <title>The Global Catalogue of Microorganisms (GCM) 10K type strain sequencing project: providing services to taxonomists for standard genome sequencing and annotation.</title>
        <authorList>
            <consortium name="The Broad Institute Genomics Platform"/>
            <consortium name="The Broad Institute Genome Sequencing Center for Infectious Disease"/>
            <person name="Wu L."/>
            <person name="Ma J."/>
        </authorList>
    </citation>
    <scope>NUCLEOTIDE SEQUENCE [LARGE SCALE GENOMIC DNA]</scope>
    <source>
        <strain evidence="13">CCUG 60023</strain>
    </source>
</reference>
<dbReference type="InterPro" id="IPR031322">
    <property type="entry name" value="Shikimate/glucono_kinase"/>
</dbReference>
<sequence length="205" mass="22860">MNIASSQELNRAVIADRASTIRRSLNNRSIVLVGIMGVGKSTIGKRLSQYLDIPFVDADKEIEKAAGMSVTDIFDQFGEEAFRTGEKKVIRRLLDEGQKILATGGGAFMNEETRDEIQERGVSIWLKADLDVLMKRVQRRSDRPLLKTEDPEATMKALLDERNPVYALADLEIESRTVSRDVIASEVVDLLAEALPDIAEARGWK</sequence>
<comment type="caution">
    <text evidence="11">Lacks conserved residue(s) required for the propagation of feature annotation.</text>
</comment>
<keyword evidence="5 11" id="KW-0808">Transferase</keyword>
<dbReference type="Proteomes" id="UP001597101">
    <property type="component" value="Unassembled WGS sequence"/>
</dbReference>
<comment type="subcellular location">
    <subcellularLocation>
        <location evidence="11">Cytoplasm</location>
    </subcellularLocation>
</comment>
<dbReference type="SUPFAM" id="SSF52540">
    <property type="entry name" value="P-loop containing nucleoside triphosphate hydrolases"/>
    <property type="match status" value="1"/>
</dbReference>
<keyword evidence="11" id="KW-0460">Magnesium</keyword>
<keyword evidence="9 11" id="KW-0057">Aromatic amino acid biosynthesis</keyword>
<evidence type="ECO:0000256" key="2">
    <source>
        <dbReference type="ARBA" id="ARBA00006997"/>
    </source>
</evidence>
<evidence type="ECO:0000313" key="12">
    <source>
        <dbReference type="EMBL" id="MFD0915044.1"/>
    </source>
</evidence>
<feature type="binding site" evidence="11">
    <location>
        <position position="83"/>
    </location>
    <ligand>
        <name>substrate</name>
    </ligand>
</feature>
<evidence type="ECO:0000256" key="9">
    <source>
        <dbReference type="ARBA" id="ARBA00023141"/>
    </source>
</evidence>
<evidence type="ECO:0000256" key="8">
    <source>
        <dbReference type="ARBA" id="ARBA00022840"/>
    </source>
</evidence>
<protein>
    <recommendedName>
        <fullName evidence="3 11">Shikimate kinase</fullName>
        <shortName evidence="11">SK</shortName>
        <ecNumber evidence="3 11">2.7.1.71</ecNumber>
    </recommendedName>
</protein>
<evidence type="ECO:0000256" key="6">
    <source>
        <dbReference type="ARBA" id="ARBA00022741"/>
    </source>
</evidence>
<feature type="binding site" evidence="11">
    <location>
        <begin position="37"/>
        <end position="42"/>
    </location>
    <ligand>
        <name>ATP</name>
        <dbReference type="ChEBI" id="CHEBI:30616"/>
    </ligand>
</feature>
<comment type="catalytic activity">
    <reaction evidence="10 11">
        <text>shikimate + ATP = 3-phosphoshikimate + ADP + H(+)</text>
        <dbReference type="Rhea" id="RHEA:13121"/>
        <dbReference type="ChEBI" id="CHEBI:15378"/>
        <dbReference type="ChEBI" id="CHEBI:30616"/>
        <dbReference type="ChEBI" id="CHEBI:36208"/>
        <dbReference type="ChEBI" id="CHEBI:145989"/>
        <dbReference type="ChEBI" id="CHEBI:456216"/>
        <dbReference type="EC" id="2.7.1.71"/>
    </reaction>
</comment>
<comment type="subunit">
    <text evidence="11">Monomer.</text>
</comment>
<comment type="caution">
    <text evidence="12">The sequence shown here is derived from an EMBL/GenBank/DDBJ whole genome shotgun (WGS) entry which is preliminary data.</text>
</comment>
<organism evidence="12 13">
    <name type="scientific">Pseudahrensia aquimaris</name>
    <dbReference type="NCBI Taxonomy" id="744461"/>
    <lineage>
        <taxon>Bacteria</taxon>
        <taxon>Pseudomonadati</taxon>
        <taxon>Pseudomonadota</taxon>
        <taxon>Alphaproteobacteria</taxon>
        <taxon>Hyphomicrobiales</taxon>
        <taxon>Ahrensiaceae</taxon>
        <taxon>Pseudahrensia</taxon>
    </lineage>
</organism>
<proteinExistence type="inferred from homology"/>
<dbReference type="Pfam" id="PF01202">
    <property type="entry name" value="SKI"/>
    <property type="match status" value="1"/>
</dbReference>
<evidence type="ECO:0000256" key="4">
    <source>
        <dbReference type="ARBA" id="ARBA00022605"/>
    </source>
</evidence>
<keyword evidence="7 11" id="KW-0418">Kinase</keyword>
<dbReference type="PANTHER" id="PTHR21087:SF16">
    <property type="entry name" value="SHIKIMATE KINASE 1, CHLOROPLASTIC"/>
    <property type="match status" value="1"/>
</dbReference>
<keyword evidence="11" id="KW-0479">Metal-binding</keyword>
<dbReference type="NCBIfam" id="NF010552">
    <property type="entry name" value="PRK13946.1"/>
    <property type="match status" value="1"/>
</dbReference>
<feature type="binding site" evidence="11">
    <location>
        <position position="59"/>
    </location>
    <ligand>
        <name>substrate</name>
    </ligand>
</feature>
<evidence type="ECO:0000256" key="10">
    <source>
        <dbReference type="ARBA" id="ARBA00048567"/>
    </source>
</evidence>
<dbReference type="PRINTS" id="PR01100">
    <property type="entry name" value="SHIKIMTKNASE"/>
</dbReference>
<evidence type="ECO:0000256" key="5">
    <source>
        <dbReference type="ARBA" id="ARBA00022679"/>
    </source>
</evidence>
<dbReference type="PROSITE" id="PS01128">
    <property type="entry name" value="SHIKIMATE_KINASE"/>
    <property type="match status" value="1"/>
</dbReference>
<gene>
    <name evidence="11" type="primary">aroK</name>
    <name evidence="12" type="ORF">ACFQ14_01335</name>
</gene>
<comment type="function">
    <text evidence="11">Catalyzes the specific phosphorylation of the 3-hydroxyl group of shikimic acid using ATP as a cosubstrate.</text>
</comment>
<keyword evidence="4 11" id="KW-0028">Amino-acid biosynthesis</keyword>
<feature type="binding site" evidence="11">
    <location>
        <position position="105"/>
    </location>
    <ligand>
        <name>substrate</name>
    </ligand>
</feature>
<dbReference type="RefSeq" id="WP_377210895.1">
    <property type="nucleotide sequence ID" value="NZ_JBHTJV010000002.1"/>
</dbReference>
<name>A0ABW3FE32_9HYPH</name>
<dbReference type="InterPro" id="IPR023000">
    <property type="entry name" value="Shikimate_kinase_CS"/>
</dbReference>
<dbReference type="HAMAP" id="MF_00109">
    <property type="entry name" value="Shikimate_kinase"/>
    <property type="match status" value="1"/>
</dbReference>
<dbReference type="PANTHER" id="PTHR21087">
    <property type="entry name" value="SHIKIMATE KINASE"/>
    <property type="match status" value="1"/>
</dbReference>
<dbReference type="InterPro" id="IPR027417">
    <property type="entry name" value="P-loop_NTPase"/>
</dbReference>
<feature type="binding site" evidence="11">
    <location>
        <position position="162"/>
    </location>
    <ligand>
        <name>substrate</name>
    </ligand>
</feature>
<feature type="binding site" evidence="11">
    <location>
        <position position="143"/>
    </location>
    <ligand>
        <name>ATP</name>
        <dbReference type="ChEBI" id="CHEBI:30616"/>
    </ligand>
</feature>
<evidence type="ECO:0000256" key="11">
    <source>
        <dbReference type="HAMAP-Rule" id="MF_00109"/>
    </source>
</evidence>
<accession>A0ABW3FE32</accession>
<comment type="similarity">
    <text evidence="2 11">Belongs to the shikimate kinase family.</text>
</comment>